<dbReference type="AlphaFoldDB" id="K1R2L3"/>
<evidence type="ECO:0000313" key="1">
    <source>
        <dbReference type="EMBL" id="EKC43517.1"/>
    </source>
</evidence>
<organism evidence="1">
    <name type="scientific">human gut metagenome</name>
    <dbReference type="NCBI Taxonomy" id="408170"/>
    <lineage>
        <taxon>unclassified sequences</taxon>
        <taxon>metagenomes</taxon>
        <taxon>organismal metagenomes</taxon>
    </lineage>
</organism>
<accession>K1R2L3</accession>
<protein>
    <submittedName>
        <fullName evidence="1">Guanylate kinase</fullName>
    </submittedName>
</protein>
<keyword evidence="1" id="KW-0418">Kinase</keyword>
<dbReference type="GO" id="GO:0016301">
    <property type="term" value="F:kinase activity"/>
    <property type="evidence" value="ECO:0007669"/>
    <property type="project" value="UniProtKB-KW"/>
</dbReference>
<dbReference type="EMBL" id="AJWY01014522">
    <property type="protein sequence ID" value="EKC43517.1"/>
    <property type="molecule type" value="Genomic_DNA"/>
</dbReference>
<keyword evidence="1" id="KW-0808">Transferase</keyword>
<comment type="caution">
    <text evidence="1">The sequence shown here is derived from an EMBL/GenBank/DDBJ whole genome shotgun (WGS) entry which is preliminary data.</text>
</comment>
<gene>
    <name evidence="1" type="ORF">LEA_21105</name>
</gene>
<name>K1R2L3_9ZZZZ</name>
<proteinExistence type="predicted"/>
<sequence>MRPVFRLKDQGKVIEDRAYDTVYGIWRYFTVDDGQIDLQKNYLMIGTLEAYEKMILLR</sequence>
<reference evidence="1" key="1">
    <citation type="journal article" date="2013" name="Environ. Microbiol.">
        <title>Microbiota from the distal guts of lean and obese adolescents exhibit partial functional redundancy besides clear differences in community structure.</title>
        <authorList>
            <person name="Ferrer M."/>
            <person name="Ruiz A."/>
            <person name="Lanza F."/>
            <person name="Haange S.B."/>
            <person name="Oberbach A."/>
            <person name="Till H."/>
            <person name="Bargiela R."/>
            <person name="Campoy C."/>
            <person name="Segura M.T."/>
            <person name="Richter M."/>
            <person name="von Bergen M."/>
            <person name="Seifert J."/>
            <person name="Suarez A."/>
        </authorList>
    </citation>
    <scope>NUCLEOTIDE SEQUENCE</scope>
</reference>